<keyword evidence="2" id="KW-0472">Membrane</keyword>
<evidence type="ECO:0000313" key="4">
    <source>
        <dbReference type="Proteomes" id="UP001500618"/>
    </source>
</evidence>
<protein>
    <recommendedName>
        <fullName evidence="5">DUF2637 domain-containing protein</fullName>
    </recommendedName>
</protein>
<comment type="caution">
    <text evidence="3">The sequence shown here is derived from an EMBL/GenBank/DDBJ whole genome shotgun (WGS) entry which is preliminary data.</text>
</comment>
<dbReference type="Proteomes" id="UP001500618">
    <property type="component" value="Unassembled WGS sequence"/>
</dbReference>
<accession>A0ABN2ILU0</accession>
<proteinExistence type="predicted"/>
<evidence type="ECO:0000256" key="1">
    <source>
        <dbReference type="SAM" id="MobiDB-lite"/>
    </source>
</evidence>
<feature type="transmembrane region" description="Helical" evidence="2">
    <location>
        <begin position="145"/>
        <end position="165"/>
    </location>
</feature>
<keyword evidence="2" id="KW-1133">Transmembrane helix</keyword>
<dbReference type="InterPro" id="IPR021235">
    <property type="entry name" value="DUF2637"/>
</dbReference>
<dbReference type="EMBL" id="BAAANY010000032">
    <property type="protein sequence ID" value="GAA1707610.1"/>
    <property type="molecule type" value="Genomic_DNA"/>
</dbReference>
<feature type="transmembrane region" description="Helical" evidence="2">
    <location>
        <begin position="76"/>
        <end position="98"/>
    </location>
</feature>
<feature type="transmembrane region" description="Helical" evidence="2">
    <location>
        <begin position="118"/>
        <end position="138"/>
    </location>
</feature>
<sequence length="323" mass="34262">MRPPMKSLDRAEARRLSPERLAELTESINDYTAIPVAPVVKPAAVETAPERARRRWFDRRPQSAPVDRDQVAVDRIVLVAASVISVAGVALIAGAISFGHMHDWAAVNGEPAWRQPLFPLSVDGLVIAGSVVLLADSLAGRRRDWLAYVLVTAGAAVSVAANVLHGWHHPIAATVIAAWPPLSLIGSYELLMRLLHRLRHPQMATKKASKSSGTPAAGTGPVEVPDSTPAVAAAAKVTAPVNVQLRKRPKTTRPRRAKTAAVIARSDADLLVILADPTLTPRDADGSVSVRAAKTALGIGADRARRLLAEADLLRNPNGGPTS</sequence>
<name>A0ABN2ILU0_9ACTN</name>
<keyword evidence="4" id="KW-1185">Reference proteome</keyword>
<evidence type="ECO:0000256" key="2">
    <source>
        <dbReference type="SAM" id="Phobius"/>
    </source>
</evidence>
<organism evidence="3 4">
    <name type="scientific">Fodinicola feengrottensis</name>
    <dbReference type="NCBI Taxonomy" id="435914"/>
    <lineage>
        <taxon>Bacteria</taxon>
        <taxon>Bacillati</taxon>
        <taxon>Actinomycetota</taxon>
        <taxon>Actinomycetes</taxon>
        <taxon>Mycobacteriales</taxon>
        <taxon>Fodinicola</taxon>
    </lineage>
</organism>
<keyword evidence="2" id="KW-0812">Transmembrane</keyword>
<evidence type="ECO:0008006" key="5">
    <source>
        <dbReference type="Google" id="ProtNLM"/>
    </source>
</evidence>
<evidence type="ECO:0000313" key="3">
    <source>
        <dbReference type="EMBL" id="GAA1707610.1"/>
    </source>
</evidence>
<gene>
    <name evidence="3" type="ORF">GCM10009765_66330</name>
</gene>
<reference evidence="3 4" key="1">
    <citation type="journal article" date="2019" name="Int. J. Syst. Evol. Microbiol.">
        <title>The Global Catalogue of Microorganisms (GCM) 10K type strain sequencing project: providing services to taxonomists for standard genome sequencing and annotation.</title>
        <authorList>
            <consortium name="The Broad Institute Genomics Platform"/>
            <consortium name="The Broad Institute Genome Sequencing Center for Infectious Disease"/>
            <person name="Wu L."/>
            <person name="Ma J."/>
        </authorList>
    </citation>
    <scope>NUCLEOTIDE SEQUENCE [LARGE SCALE GENOMIC DNA]</scope>
    <source>
        <strain evidence="3 4">JCM 14718</strain>
    </source>
</reference>
<dbReference type="Pfam" id="PF10935">
    <property type="entry name" value="DUF2637"/>
    <property type="match status" value="1"/>
</dbReference>
<feature type="region of interest" description="Disordered" evidence="1">
    <location>
        <begin position="203"/>
        <end position="225"/>
    </location>
</feature>
<feature type="transmembrane region" description="Helical" evidence="2">
    <location>
        <begin position="171"/>
        <end position="191"/>
    </location>
</feature>